<evidence type="ECO:0000259" key="2">
    <source>
        <dbReference type="PROSITE" id="PS51831"/>
    </source>
</evidence>
<dbReference type="PROSITE" id="PS51831">
    <property type="entry name" value="HD"/>
    <property type="match status" value="1"/>
</dbReference>
<evidence type="ECO:0000313" key="4">
    <source>
        <dbReference type="Proteomes" id="UP000305654"/>
    </source>
</evidence>
<dbReference type="Proteomes" id="UP000305654">
    <property type="component" value="Unassembled WGS sequence"/>
</dbReference>
<dbReference type="InterPro" id="IPR006261">
    <property type="entry name" value="dGTPase"/>
</dbReference>
<dbReference type="NCBIfam" id="NF002205">
    <property type="entry name" value="PRK01096.1"/>
    <property type="match status" value="1"/>
</dbReference>
<accession>A0A5R9J5S9</accession>
<dbReference type="Pfam" id="PF01966">
    <property type="entry name" value="HD"/>
    <property type="match status" value="1"/>
</dbReference>
<protein>
    <submittedName>
        <fullName evidence="3">Deoxyguanosinetriphosphate triphosphohydrolase</fullName>
    </submittedName>
</protein>
<dbReference type="RefSeq" id="WP_138325044.1">
    <property type="nucleotide sequence ID" value="NZ_VCDI01000002.1"/>
</dbReference>
<gene>
    <name evidence="3" type="ORF">FE263_05835</name>
</gene>
<dbReference type="NCBIfam" id="TIGR01353">
    <property type="entry name" value="dGTP_triPase"/>
    <property type="match status" value="1"/>
</dbReference>
<dbReference type="InterPro" id="IPR050135">
    <property type="entry name" value="dGTPase-like"/>
</dbReference>
<dbReference type="CDD" id="cd00077">
    <property type="entry name" value="HDc"/>
    <property type="match status" value="1"/>
</dbReference>
<sequence length="443" mass="49180">MDWQRLLDDSRPAKPERVGARLGRSEFQKDHDRLIFSEPFRMLGRKTQVHPLPRNDKVHNRLTHSLEVSCVGRSLGELVGRELEARGELPPRVQTADIGAIVQAACLAHDIGNPPFGHAGEYAIRDWYSRQPASFFDGFSAHCVQDLCTFEGNAQGFRMLTSLHDIVGIRLTSATLATFVKYPWCSTAPAAAARHGKYSCYESEFRLMRDIFDAMGIPEVASGVYARHPLAYLVEAADDICYAIVDIEDGMEMEILRPAEVIAVFTDLLDDDLRAEFHAGRTGHGERQRIRWLRGKAIDGLVAECTAIFFAQYDAILAGEFAGTLVEAGPARLRDGIAQAKQLARDEIFRHSRKTEVEIGAYSAVATLLATCSEAAREQVASSSPASLSYRSNRILQLMEDQAPSHGFGIEEHYRRINDFVSALTDNQVTRLAQFARGNPIDG</sequence>
<feature type="domain" description="HD" evidence="2">
    <location>
        <begin position="61"/>
        <end position="243"/>
    </location>
</feature>
<dbReference type="Gene3D" id="1.10.3410.10">
    <property type="entry name" value="putative deoxyguanosinetriphosphate triphosphohydrolase like domain"/>
    <property type="match status" value="1"/>
</dbReference>
<dbReference type="SMART" id="SM00471">
    <property type="entry name" value="HDc"/>
    <property type="match status" value="1"/>
</dbReference>
<comment type="caution">
    <text evidence="3">The sequence shown here is derived from an EMBL/GenBank/DDBJ whole genome shotgun (WGS) entry which is preliminary data.</text>
</comment>
<name>A0A5R9J5S9_9PROT</name>
<dbReference type="Gene3D" id="1.10.3210.10">
    <property type="entry name" value="Hypothetical protein af1432"/>
    <property type="match status" value="1"/>
</dbReference>
<dbReference type="GO" id="GO:0006203">
    <property type="term" value="P:dGTP catabolic process"/>
    <property type="evidence" value="ECO:0007669"/>
    <property type="project" value="TreeGrafter"/>
</dbReference>
<keyword evidence="4" id="KW-1185">Reference proteome</keyword>
<dbReference type="OrthoDB" id="9803619at2"/>
<proteinExistence type="predicted"/>
<dbReference type="InterPro" id="IPR023293">
    <property type="entry name" value="dGTP_triP_hydro_central_sf"/>
</dbReference>
<dbReference type="EMBL" id="VCDI01000002">
    <property type="protein sequence ID" value="TLU72970.1"/>
    <property type="molecule type" value="Genomic_DNA"/>
</dbReference>
<dbReference type="InterPro" id="IPR006674">
    <property type="entry name" value="HD_domain"/>
</dbReference>
<dbReference type="AlphaFoldDB" id="A0A5R9J5S9"/>
<dbReference type="Gene3D" id="1.10.3550.10">
    <property type="entry name" value="eoxyguanosinetriphosphate triphosphohydrolase domain-like"/>
    <property type="match status" value="1"/>
</dbReference>
<evidence type="ECO:0000256" key="1">
    <source>
        <dbReference type="ARBA" id="ARBA00022801"/>
    </source>
</evidence>
<organism evidence="3 4">
    <name type="scientific">Lichenicoccus roseus</name>
    <dbReference type="NCBI Taxonomy" id="2683649"/>
    <lineage>
        <taxon>Bacteria</taxon>
        <taxon>Pseudomonadati</taxon>
        <taxon>Pseudomonadota</taxon>
        <taxon>Alphaproteobacteria</taxon>
        <taxon>Acetobacterales</taxon>
        <taxon>Acetobacteraceae</taxon>
        <taxon>Lichenicoccus</taxon>
    </lineage>
</organism>
<dbReference type="GO" id="GO:0008832">
    <property type="term" value="F:dGTPase activity"/>
    <property type="evidence" value="ECO:0007669"/>
    <property type="project" value="TreeGrafter"/>
</dbReference>
<dbReference type="PANTHER" id="PTHR11373:SF32">
    <property type="entry name" value="DEOXYGUANOSINETRIPHOSPHATE TRIPHOSPHOHYDROLASE"/>
    <property type="match status" value="1"/>
</dbReference>
<keyword evidence="1 3" id="KW-0378">Hydrolase</keyword>
<dbReference type="PANTHER" id="PTHR11373">
    <property type="entry name" value="DEOXYNUCLEOSIDE TRIPHOSPHATE TRIPHOSPHOHYDROLASE"/>
    <property type="match status" value="1"/>
</dbReference>
<dbReference type="SUPFAM" id="SSF109604">
    <property type="entry name" value="HD-domain/PDEase-like"/>
    <property type="match status" value="1"/>
</dbReference>
<dbReference type="InterPro" id="IPR027432">
    <property type="entry name" value="dGTP_triphosphohydrolase_C"/>
</dbReference>
<evidence type="ECO:0000313" key="3">
    <source>
        <dbReference type="EMBL" id="TLU72970.1"/>
    </source>
</evidence>
<reference evidence="3 4" key="1">
    <citation type="submission" date="2019-05" db="EMBL/GenBank/DDBJ databases">
        <authorList>
            <person name="Pankratov T."/>
            <person name="Grouzdev D."/>
        </authorList>
    </citation>
    <scope>NUCLEOTIDE SEQUENCE [LARGE SCALE GENOMIC DNA]</scope>
    <source>
        <strain evidence="3 4">KEBCLARHB70R</strain>
    </source>
</reference>
<dbReference type="InterPro" id="IPR003607">
    <property type="entry name" value="HD/PDEase_dom"/>
</dbReference>